<dbReference type="EMBL" id="DACSUM010000046">
    <property type="protein sequence ID" value="HAT3584022.1"/>
    <property type="molecule type" value="Genomic_DNA"/>
</dbReference>
<feature type="compositionally biased region" description="Basic and acidic residues" evidence="1">
    <location>
        <begin position="45"/>
        <end position="84"/>
    </location>
</feature>
<reference evidence="3" key="1">
    <citation type="journal article" date="2018" name="Genome Biol.">
        <title>SKESA: strategic k-mer extension for scrupulous assemblies.</title>
        <authorList>
            <person name="Souvorov A."/>
            <person name="Agarwala R."/>
            <person name="Lipman D.J."/>
        </authorList>
    </citation>
    <scope>NUCLEOTIDE SEQUENCE</scope>
    <source>
        <strain evidence="3">CAVp300</strain>
    </source>
</reference>
<name>A0A9P3TAK2_KLUIN</name>
<dbReference type="AlphaFoldDB" id="A0A9P3TAK2"/>
<accession>A0A9P3TAK2</accession>
<feature type="region of interest" description="Disordered" evidence="1">
    <location>
        <begin position="22"/>
        <end position="84"/>
    </location>
</feature>
<dbReference type="RefSeq" id="WP_047371093.1">
    <property type="nucleotide sequence ID" value="NZ_CABMNU010000005.1"/>
</dbReference>
<comment type="caution">
    <text evidence="3">The sequence shown here is derived from an EMBL/GenBank/DDBJ whole genome shotgun (WGS) entry which is preliminary data.</text>
</comment>
<proteinExistence type="predicted"/>
<gene>
    <name evidence="3" type="ORF">I8531_004383</name>
</gene>
<keyword evidence="2" id="KW-0732">Signal</keyword>
<protein>
    <submittedName>
        <fullName evidence="3">Pentapeptide MXKDX repeat protein</fullName>
    </submittedName>
</protein>
<evidence type="ECO:0000256" key="2">
    <source>
        <dbReference type="SAM" id="SignalP"/>
    </source>
</evidence>
<feature type="signal peptide" evidence="2">
    <location>
        <begin position="1"/>
        <end position="21"/>
    </location>
</feature>
<organism evidence="3 4">
    <name type="scientific">Kluyvera intermedia</name>
    <name type="common">Enterobacter intermedius</name>
    <dbReference type="NCBI Taxonomy" id="61648"/>
    <lineage>
        <taxon>Bacteria</taxon>
        <taxon>Pseudomonadati</taxon>
        <taxon>Pseudomonadota</taxon>
        <taxon>Gammaproteobacteria</taxon>
        <taxon>Enterobacterales</taxon>
        <taxon>Enterobacteriaceae</taxon>
        <taxon>Kluyvera</taxon>
    </lineage>
</organism>
<evidence type="ECO:0000313" key="3">
    <source>
        <dbReference type="EMBL" id="HAT3584022.1"/>
    </source>
</evidence>
<sequence length="84" mass="9120">MKKMILTLAALCTFGMAGAHAADAMSQDGMKTQDDSTMMKKKTPMKHDGMAKKESTMKHGDKAKKGTMGKDDDMMKKKSDGMGE</sequence>
<evidence type="ECO:0000313" key="4">
    <source>
        <dbReference type="Proteomes" id="UP000867740"/>
    </source>
</evidence>
<feature type="chain" id="PRO_5040471849" evidence="2">
    <location>
        <begin position="22"/>
        <end position="84"/>
    </location>
</feature>
<dbReference type="Proteomes" id="UP000867740">
    <property type="component" value="Unassembled WGS sequence"/>
</dbReference>
<evidence type="ECO:0000256" key="1">
    <source>
        <dbReference type="SAM" id="MobiDB-lite"/>
    </source>
</evidence>
<reference evidence="3" key="2">
    <citation type="submission" date="2020-10" db="EMBL/GenBank/DDBJ databases">
        <authorList>
            <consortium name="NCBI Pathogen Detection Project"/>
        </authorList>
    </citation>
    <scope>NUCLEOTIDE SEQUENCE</scope>
    <source>
        <strain evidence="3">CAVp300</strain>
    </source>
</reference>